<dbReference type="GO" id="GO:0005524">
    <property type="term" value="F:ATP binding"/>
    <property type="evidence" value="ECO:0007669"/>
    <property type="project" value="UniProtKB-UniRule"/>
</dbReference>
<evidence type="ECO:0000256" key="10">
    <source>
        <dbReference type="ARBA" id="ARBA00022840"/>
    </source>
</evidence>
<evidence type="ECO:0000256" key="16">
    <source>
        <dbReference type="ARBA" id="ARBA00047632"/>
    </source>
</evidence>
<proteinExistence type="inferred from homology"/>
<evidence type="ECO:0000256" key="9">
    <source>
        <dbReference type="ARBA" id="ARBA00022741"/>
    </source>
</evidence>
<keyword evidence="17 18" id="KW-0132">Cell division</keyword>
<comment type="subcellular location">
    <subcellularLocation>
        <location evidence="2 17 18">Cytoplasm</location>
    </subcellularLocation>
</comment>
<dbReference type="Pfam" id="PF08245">
    <property type="entry name" value="Mur_ligase_M"/>
    <property type="match status" value="1"/>
</dbReference>
<evidence type="ECO:0000256" key="1">
    <source>
        <dbReference type="ARBA" id="ARBA00002734"/>
    </source>
</evidence>
<dbReference type="InterPro" id="IPR013221">
    <property type="entry name" value="Mur_ligase_cen"/>
</dbReference>
<evidence type="ECO:0000256" key="18">
    <source>
        <dbReference type="RuleBase" id="RU003664"/>
    </source>
</evidence>
<organism evidence="21 22">
    <name type="scientific">Limnochorda pilosa</name>
    <dbReference type="NCBI Taxonomy" id="1555112"/>
    <lineage>
        <taxon>Bacteria</taxon>
        <taxon>Bacillati</taxon>
        <taxon>Bacillota</taxon>
        <taxon>Limnochordia</taxon>
        <taxon>Limnochordales</taxon>
        <taxon>Limnochordaceae</taxon>
        <taxon>Limnochorda</taxon>
    </lineage>
</organism>
<dbReference type="Pfam" id="PF02875">
    <property type="entry name" value="Mur_ligase_C"/>
    <property type="match status" value="1"/>
</dbReference>
<gene>
    <name evidence="17" type="primary">murD</name>
    <name evidence="21" type="ORF">LIP_1297</name>
</gene>
<dbReference type="SUPFAM" id="SSF53623">
    <property type="entry name" value="MurD-like peptide ligases, catalytic domain"/>
    <property type="match status" value="1"/>
</dbReference>
<dbReference type="EC" id="6.3.2.9" evidence="5 17"/>
<keyword evidence="9 17" id="KW-0547">Nucleotide-binding</keyword>
<evidence type="ECO:0000259" key="20">
    <source>
        <dbReference type="Pfam" id="PF08245"/>
    </source>
</evidence>
<dbReference type="PATRIC" id="fig|1555112.3.peg.1344"/>
<dbReference type="OrthoDB" id="9809796at2"/>
<evidence type="ECO:0000256" key="6">
    <source>
        <dbReference type="ARBA" id="ARBA00015655"/>
    </source>
</evidence>
<dbReference type="SUPFAM" id="SSF53244">
    <property type="entry name" value="MurD-like peptide ligases, peptide-binding domain"/>
    <property type="match status" value="1"/>
</dbReference>
<dbReference type="UniPathway" id="UPA00219"/>
<dbReference type="PANTHER" id="PTHR43692">
    <property type="entry name" value="UDP-N-ACETYLMURAMOYLALANINE--D-GLUTAMATE LIGASE"/>
    <property type="match status" value="1"/>
</dbReference>
<keyword evidence="11 17" id="KW-0133">Cell shape</keyword>
<sequence length="487" mass="52313">MGRQVPGAFPDLLGRDLKQARVAVVGLGTSNRAVLRWLVAKGVRVIACDRKPPQELEGYGELARLPLELWLGPDYLVPLDRADMLVLTPGMRKDLPEIEAARARGAVVTCEIDLFFRTCRGPVVGVTGTSGKTTTTTLIGEMLRAAGVPVVVGGNIGQPLIEVAETIPPGTWAVLELSSFQLELQRRSPQVAVVTTLTPNHLDVHPSMEAYAAAKRRIVRFQNASDRAVLNLDQAAVREFASATPGEVLWFSREQEVDRGGFEAEGALWLRLSPGSRPLRLVGVDEIRLPGGHNRANLLAAATAAALCGATPEAVREVARTFTGVRHRLERVGEVHGVEYVNDSIATTPERAVAGIQAMAGRPLHLIAGGYDKHLPFEPLAGEAVRAVRHLYLLGATAGRIEEAVRREARERQTPGPVLHRVGDLDEAVDLASRLALPGDRVLLSPGCASFDQFANFEQRGDRFRALVAALGAPGPAAAGGEEVRSR</sequence>
<dbReference type="GO" id="GO:0008360">
    <property type="term" value="P:regulation of cell shape"/>
    <property type="evidence" value="ECO:0007669"/>
    <property type="project" value="UniProtKB-KW"/>
</dbReference>
<evidence type="ECO:0000256" key="17">
    <source>
        <dbReference type="HAMAP-Rule" id="MF_00639"/>
    </source>
</evidence>
<feature type="domain" description="Mur ligase C-terminal" evidence="19">
    <location>
        <begin position="327"/>
        <end position="446"/>
    </location>
</feature>
<dbReference type="GO" id="GO:0071555">
    <property type="term" value="P:cell wall organization"/>
    <property type="evidence" value="ECO:0007669"/>
    <property type="project" value="UniProtKB-KW"/>
</dbReference>
<dbReference type="GO" id="GO:0005737">
    <property type="term" value="C:cytoplasm"/>
    <property type="evidence" value="ECO:0007669"/>
    <property type="project" value="UniProtKB-SubCell"/>
</dbReference>
<dbReference type="STRING" id="1555112.LIP_1297"/>
<dbReference type="AlphaFoldDB" id="A0A0K2SK03"/>
<evidence type="ECO:0000256" key="2">
    <source>
        <dbReference type="ARBA" id="ARBA00004496"/>
    </source>
</evidence>
<dbReference type="Gene3D" id="3.40.50.720">
    <property type="entry name" value="NAD(P)-binding Rossmann-like Domain"/>
    <property type="match status" value="1"/>
</dbReference>
<dbReference type="NCBIfam" id="TIGR01087">
    <property type="entry name" value="murD"/>
    <property type="match status" value="1"/>
</dbReference>
<dbReference type="Gene3D" id="3.40.1190.10">
    <property type="entry name" value="Mur-like, catalytic domain"/>
    <property type="match status" value="1"/>
</dbReference>
<keyword evidence="17 18" id="KW-0131">Cell cycle</keyword>
<protein>
    <recommendedName>
        <fullName evidence="6 17">UDP-N-acetylmuramoylalanine--D-glutamate ligase</fullName>
        <ecNumber evidence="5 17">6.3.2.9</ecNumber>
    </recommendedName>
    <alternativeName>
        <fullName evidence="15 17">D-glutamic acid-adding enzyme</fullName>
    </alternativeName>
    <alternativeName>
        <fullName evidence="14 17">UDP-N-acetylmuramoyl-L-alanyl-D-glutamate synthetase</fullName>
    </alternativeName>
</protein>
<keyword evidence="8 17" id="KW-0436">Ligase</keyword>
<evidence type="ECO:0000256" key="3">
    <source>
        <dbReference type="ARBA" id="ARBA00004752"/>
    </source>
</evidence>
<dbReference type="RefSeq" id="WP_068135635.1">
    <property type="nucleotide sequence ID" value="NZ_AP014924.1"/>
</dbReference>
<feature type="domain" description="Mur ligase central" evidence="20">
    <location>
        <begin position="126"/>
        <end position="305"/>
    </location>
</feature>
<evidence type="ECO:0000256" key="7">
    <source>
        <dbReference type="ARBA" id="ARBA00022490"/>
    </source>
</evidence>
<keyword evidence="22" id="KW-1185">Reference proteome</keyword>
<evidence type="ECO:0000256" key="15">
    <source>
        <dbReference type="ARBA" id="ARBA00032324"/>
    </source>
</evidence>
<evidence type="ECO:0000313" key="22">
    <source>
        <dbReference type="Proteomes" id="UP000065807"/>
    </source>
</evidence>
<dbReference type="HAMAP" id="MF_00639">
    <property type="entry name" value="MurD"/>
    <property type="match status" value="1"/>
</dbReference>
<dbReference type="Proteomes" id="UP000065807">
    <property type="component" value="Chromosome"/>
</dbReference>
<dbReference type="KEGG" id="lpil:LIP_1297"/>
<dbReference type="GO" id="GO:0051301">
    <property type="term" value="P:cell division"/>
    <property type="evidence" value="ECO:0007669"/>
    <property type="project" value="UniProtKB-KW"/>
</dbReference>
<name>A0A0K2SK03_LIMPI</name>
<evidence type="ECO:0000256" key="11">
    <source>
        <dbReference type="ARBA" id="ARBA00022960"/>
    </source>
</evidence>
<dbReference type="PANTHER" id="PTHR43692:SF1">
    <property type="entry name" value="UDP-N-ACETYLMURAMOYLALANINE--D-GLUTAMATE LIGASE"/>
    <property type="match status" value="1"/>
</dbReference>
<evidence type="ECO:0000256" key="14">
    <source>
        <dbReference type="ARBA" id="ARBA00030398"/>
    </source>
</evidence>
<dbReference type="Pfam" id="PF21799">
    <property type="entry name" value="MurD-like_N"/>
    <property type="match status" value="1"/>
</dbReference>
<comment type="pathway">
    <text evidence="3 17 18">Cell wall biogenesis; peptidoglycan biosynthesis.</text>
</comment>
<reference evidence="22" key="1">
    <citation type="submission" date="2015-07" db="EMBL/GenBank/DDBJ databases">
        <title>Complete genome sequence and phylogenetic analysis of Limnochorda pilosa.</title>
        <authorList>
            <person name="Watanabe M."/>
            <person name="Kojima H."/>
            <person name="Fukui M."/>
        </authorList>
    </citation>
    <scope>NUCLEOTIDE SEQUENCE [LARGE SCALE GENOMIC DNA]</scope>
    <source>
        <strain evidence="22">HC45</strain>
    </source>
</reference>
<evidence type="ECO:0000313" key="21">
    <source>
        <dbReference type="EMBL" id="BAS27154.1"/>
    </source>
</evidence>
<comment type="catalytic activity">
    <reaction evidence="16 17 18">
        <text>UDP-N-acetyl-alpha-D-muramoyl-L-alanine + D-glutamate + ATP = UDP-N-acetyl-alpha-D-muramoyl-L-alanyl-D-glutamate + ADP + phosphate + H(+)</text>
        <dbReference type="Rhea" id="RHEA:16429"/>
        <dbReference type="ChEBI" id="CHEBI:15378"/>
        <dbReference type="ChEBI" id="CHEBI:29986"/>
        <dbReference type="ChEBI" id="CHEBI:30616"/>
        <dbReference type="ChEBI" id="CHEBI:43474"/>
        <dbReference type="ChEBI" id="CHEBI:83898"/>
        <dbReference type="ChEBI" id="CHEBI:83900"/>
        <dbReference type="ChEBI" id="CHEBI:456216"/>
        <dbReference type="EC" id="6.3.2.9"/>
    </reaction>
</comment>
<feature type="binding site" evidence="17">
    <location>
        <begin position="128"/>
        <end position="134"/>
    </location>
    <ligand>
        <name>ATP</name>
        <dbReference type="ChEBI" id="CHEBI:30616"/>
    </ligand>
</feature>
<keyword evidence="13 17" id="KW-0961">Cell wall biogenesis/degradation</keyword>
<comment type="function">
    <text evidence="1 17 18">Cell wall formation. Catalyzes the addition of glutamate to the nucleotide precursor UDP-N-acetylmuramoyl-L-alanine (UMA).</text>
</comment>
<keyword evidence="10 17" id="KW-0067">ATP-binding</keyword>
<comment type="similarity">
    <text evidence="4 17">Belongs to the MurCDEF family.</text>
</comment>
<keyword evidence="12 17" id="KW-0573">Peptidoglycan synthesis</keyword>
<evidence type="ECO:0000259" key="19">
    <source>
        <dbReference type="Pfam" id="PF02875"/>
    </source>
</evidence>
<dbReference type="InterPro" id="IPR036565">
    <property type="entry name" value="Mur-like_cat_sf"/>
</dbReference>
<dbReference type="InterPro" id="IPR004101">
    <property type="entry name" value="Mur_ligase_C"/>
</dbReference>
<reference evidence="22" key="2">
    <citation type="journal article" date="2016" name="Int. J. Syst. Evol. Microbiol.">
        <title>Complete genome sequence and cell structure of Limnochorda pilosa, a Gram-negative spore-former within the phylum Firmicutes.</title>
        <authorList>
            <person name="Watanabe M."/>
            <person name="Kojima H."/>
            <person name="Fukui M."/>
        </authorList>
    </citation>
    <scope>NUCLEOTIDE SEQUENCE [LARGE SCALE GENOMIC DNA]</scope>
    <source>
        <strain evidence="22">HC45</strain>
    </source>
</reference>
<evidence type="ECO:0000256" key="8">
    <source>
        <dbReference type="ARBA" id="ARBA00022598"/>
    </source>
</evidence>
<dbReference type="SUPFAM" id="SSF51984">
    <property type="entry name" value="MurCD N-terminal domain"/>
    <property type="match status" value="1"/>
</dbReference>
<keyword evidence="7 17" id="KW-0963">Cytoplasm</keyword>
<dbReference type="EMBL" id="AP014924">
    <property type="protein sequence ID" value="BAS27154.1"/>
    <property type="molecule type" value="Genomic_DNA"/>
</dbReference>
<dbReference type="InterPro" id="IPR036615">
    <property type="entry name" value="Mur_ligase_C_dom_sf"/>
</dbReference>
<evidence type="ECO:0000256" key="12">
    <source>
        <dbReference type="ARBA" id="ARBA00022984"/>
    </source>
</evidence>
<evidence type="ECO:0000256" key="4">
    <source>
        <dbReference type="ARBA" id="ARBA00010416"/>
    </source>
</evidence>
<dbReference type="Gene3D" id="3.90.190.20">
    <property type="entry name" value="Mur ligase, C-terminal domain"/>
    <property type="match status" value="1"/>
</dbReference>
<dbReference type="GO" id="GO:0008764">
    <property type="term" value="F:UDP-N-acetylmuramoylalanine-D-glutamate ligase activity"/>
    <property type="evidence" value="ECO:0007669"/>
    <property type="project" value="UniProtKB-UniRule"/>
</dbReference>
<evidence type="ECO:0000256" key="5">
    <source>
        <dbReference type="ARBA" id="ARBA00012212"/>
    </source>
</evidence>
<dbReference type="GO" id="GO:0009252">
    <property type="term" value="P:peptidoglycan biosynthetic process"/>
    <property type="evidence" value="ECO:0007669"/>
    <property type="project" value="UniProtKB-UniRule"/>
</dbReference>
<accession>A0A0K2SK03</accession>
<evidence type="ECO:0000256" key="13">
    <source>
        <dbReference type="ARBA" id="ARBA00023316"/>
    </source>
</evidence>
<dbReference type="InterPro" id="IPR005762">
    <property type="entry name" value="MurD"/>
</dbReference>